<evidence type="ECO:0000313" key="17">
    <source>
        <dbReference type="EMBL" id="OLS03955.1"/>
    </source>
</evidence>
<dbReference type="GO" id="GO:0009252">
    <property type="term" value="P:peptidoglycan biosynthetic process"/>
    <property type="evidence" value="ECO:0007669"/>
    <property type="project" value="UniProtKB-UniPathway"/>
</dbReference>
<protein>
    <recommendedName>
        <fullName evidence="4">serine-type D-Ala-D-Ala carboxypeptidase</fullName>
        <ecNumber evidence="4">3.4.16.4</ecNumber>
    </recommendedName>
</protein>
<comment type="catalytic activity">
    <reaction evidence="12">
        <text>Preferential cleavage: (Ac)2-L-Lys-D-Ala-|-D-Ala. Also transpeptidation of peptidyl-alanyl moieties that are N-acyl substituents of D-alanine.</text>
        <dbReference type="EC" id="3.4.16.4"/>
    </reaction>
</comment>
<feature type="active site" description="Acyl-ester intermediate" evidence="13">
    <location>
        <position position="57"/>
    </location>
</feature>
<dbReference type="InterPro" id="IPR012338">
    <property type="entry name" value="Beta-lactam/transpept-like"/>
</dbReference>
<dbReference type="InterPro" id="IPR018044">
    <property type="entry name" value="Peptidase_S11"/>
</dbReference>
<dbReference type="Gene3D" id="3.40.710.10">
    <property type="entry name" value="DD-peptidase/beta-lactamase superfamily"/>
    <property type="match status" value="1"/>
</dbReference>
<comment type="pathway">
    <text evidence="2">Cell wall biogenesis; peptidoglycan biosynthesis.</text>
</comment>
<dbReference type="RefSeq" id="WP_075724056.1">
    <property type="nucleotide sequence ID" value="NZ_LTDM01000001.1"/>
</dbReference>
<keyword evidence="5 17" id="KW-0121">Carboxypeptidase</keyword>
<keyword evidence="9" id="KW-0133">Cell shape</keyword>
<dbReference type="SMART" id="SM00936">
    <property type="entry name" value="PBP5_C"/>
    <property type="match status" value="1"/>
</dbReference>
<evidence type="ECO:0000256" key="1">
    <source>
        <dbReference type="ARBA" id="ARBA00003217"/>
    </source>
</evidence>
<feature type="domain" description="Peptidase S11 D-Ala-D-Ala carboxypeptidase A C-terminal" evidence="16">
    <location>
        <begin position="263"/>
        <end position="352"/>
    </location>
</feature>
<accession>A0A1U7M9I8</accession>
<dbReference type="EC" id="3.4.16.4" evidence="4"/>
<dbReference type="GO" id="GO:0008360">
    <property type="term" value="P:regulation of cell shape"/>
    <property type="evidence" value="ECO:0007669"/>
    <property type="project" value="UniProtKB-KW"/>
</dbReference>
<evidence type="ECO:0000256" key="5">
    <source>
        <dbReference type="ARBA" id="ARBA00022645"/>
    </source>
</evidence>
<comment type="similarity">
    <text evidence="3 15">Belongs to the peptidase S11 family.</text>
</comment>
<feature type="active site" evidence="13">
    <location>
        <position position="112"/>
    </location>
</feature>
<keyword evidence="8 17" id="KW-0378">Hydrolase</keyword>
<dbReference type="Proteomes" id="UP000186112">
    <property type="component" value="Unassembled WGS sequence"/>
</dbReference>
<evidence type="ECO:0000256" key="11">
    <source>
        <dbReference type="ARBA" id="ARBA00023316"/>
    </source>
</evidence>
<dbReference type="GO" id="GO:0006508">
    <property type="term" value="P:proteolysis"/>
    <property type="evidence" value="ECO:0007669"/>
    <property type="project" value="UniProtKB-KW"/>
</dbReference>
<name>A0A1U7M9I8_TISCR</name>
<organism evidence="17 18">
    <name type="scientific">Tissierella creatinophila DSM 6911</name>
    <dbReference type="NCBI Taxonomy" id="1123403"/>
    <lineage>
        <taxon>Bacteria</taxon>
        <taxon>Bacillati</taxon>
        <taxon>Bacillota</taxon>
        <taxon>Tissierellia</taxon>
        <taxon>Tissierellales</taxon>
        <taxon>Tissierellaceae</taxon>
        <taxon>Tissierella</taxon>
    </lineage>
</organism>
<dbReference type="Pfam" id="PF00768">
    <property type="entry name" value="Peptidase_S11"/>
    <property type="match status" value="1"/>
</dbReference>
<comment type="caution">
    <text evidence="17">The sequence shown here is derived from an EMBL/GenBank/DDBJ whole genome shotgun (WGS) entry which is preliminary data.</text>
</comment>
<keyword evidence="6" id="KW-0645">Protease</keyword>
<dbReference type="InterPro" id="IPR037167">
    <property type="entry name" value="Peptidase_S11_C_sf"/>
</dbReference>
<evidence type="ECO:0000313" key="18">
    <source>
        <dbReference type="Proteomes" id="UP000186112"/>
    </source>
</evidence>
<keyword evidence="10" id="KW-0573">Peptidoglycan synthesis</keyword>
<evidence type="ECO:0000256" key="9">
    <source>
        <dbReference type="ARBA" id="ARBA00022960"/>
    </source>
</evidence>
<dbReference type="Gene3D" id="2.60.410.10">
    <property type="entry name" value="D-Ala-D-Ala carboxypeptidase, C-terminal domain"/>
    <property type="match status" value="1"/>
</dbReference>
<keyword evidence="18" id="KW-1185">Reference proteome</keyword>
<evidence type="ECO:0000256" key="7">
    <source>
        <dbReference type="ARBA" id="ARBA00022729"/>
    </source>
</evidence>
<evidence type="ECO:0000256" key="6">
    <source>
        <dbReference type="ARBA" id="ARBA00022670"/>
    </source>
</evidence>
<dbReference type="AlphaFoldDB" id="A0A1U7M9I8"/>
<dbReference type="OrthoDB" id="9791132at2"/>
<evidence type="ECO:0000256" key="8">
    <source>
        <dbReference type="ARBA" id="ARBA00022801"/>
    </source>
</evidence>
<proteinExistence type="inferred from homology"/>
<gene>
    <name evidence="17" type="primary">dacB_1</name>
    <name evidence="17" type="ORF">TICRE_00820</name>
</gene>
<keyword evidence="7" id="KW-0732">Signal</keyword>
<evidence type="ECO:0000256" key="14">
    <source>
        <dbReference type="PIRSR" id="PIRSR618044-2"/>
    </source>
</evidence>
<evidence type="ECO:0000259" key="16">
    <source>
        <dbReference type="SMART" id="SM00936"/>
    </source>
</evidence>
<evidence type="ECO:0000256" key="3">
    <source>
        <dbReference type="ARBA" id="ARBA00007164"/>
    </source>
</evidence>
<dbReference type="SUPFAM" id="SSF56601">
    <property type="entry name" value="beta-lactamase/transpeptidase-like"/>
    <property type="match status" value="1"/>
</dbReference>
<evidence type="ECO:0000256" key="12">
    <source>
        <dbReference type="ARBA" id="ARBA00034000"/>
    </source>
</evidence>
<comment type="function">
    <text evidence="1">Removes C-terminal D-alanyl residues from sugar-peptide cell wall precursors.</text>
</comment>
<keyword evidence="11" id="KW-0961">Cell wall biogenesis/degradation</keyword>
<dbReference type="InterPro" id="IPR001967">
    <property type="entry name" value="Peptidase_S11_N"/>
</dbReference>
<evidence type="ECO:0000256" key="15">
    <source>
        <dbReference type="RuleBase" id="RU004016"/>
    </source>
</evidence>
<evidence type="ECO:0000256" key="4">
    <source>
        <dbReference type="ARBA" id="ARBA00012448"/>
    </source>
</evidence>
<dbReference type="PRINTS" id="PR00725">
    <property type="entry name" value="DADACBPTASE1"/>
</dbReference>
<sequence length="364" mass="41056">MKKRLISLFIVSFFIISGNFTNAEGLSLSGNNYILMDANSGRVIIEKNSNEKMAMASTTKIMTALIALEEGNLKDKITIDDRSIDIEGSSIYLKKNEVLSLKDLLYGLMLRSGNDSSIAIANHIGKDVDDFVNKMNSKAKSIGALNTNFENPHGLSEKNHYSTAYDLALITKEALKNEHFKQIFKSKIYNANREKNGYFVNKNKTLWEYEGGNGGKTGYTTSSGRCLVSTAQRNGMNLIAVSLGASDWFNDNYKLMDYGFENFKPYIIYDNNQLIKKIDIEDGNKTIYALANNEFVYPLSDEERKDIKIKLEIDKNIKTPIEKGQKIGVIETYLEGVLIKKENVISKDIVKKDNIIQKILEEIK</sequence>
<feature type="active site" description="Proton acceptor" evidence="13">
    <location>
        <position position="60"/>
    </location>
</feature>
<dbReference type="GO" id="GO:0071555">
    <property type="term" value="P:cell wall organization"/>
    <property type="evidence" value="ECO:0007669"/>
    <property type="project" value="UniProtKB-KW"/>
</dbReference>
<dbReference type="SUPFAM" id="SSF69189">
    <property type="entry name" value="Penicillin-binding protein associated domain"/>
    <property type="match status" value="1"/>
</dbReference>
<reference evidence="17 18" key="1">
    <citation type="submission" date="2016-02" db="EMBL/GenBank/DDBJ databases">
        <title>Genome sequence of Tissierella creatinophila DSM 6911.</title>
        <authorList>
            <person name="Poehlein A."/>
            <person name="Daniel R."/>
        </authorList>
    </citation>
    <scope>NUCLEOTIDE SEQUENCE [LARGE SCALE GENOMIC DNA]</scope>
    <source>
        <strain evidence="17 18">DSM 6911</strain>
    </source>
</reference>
<evidence type="ECO:0000256" key="2">
    <source>
        <dbReference type="ARBA" id="ARBA00004752"/>
    </source>
</evidence>
<dbReference type="EMBL" id="LTDM01000001">
    <property type="protein sequence ID" value="OLS03955.1"/>
    <property type="molecule type" value="Genomic_DNA"/>
</dbReference>
<dbReference type="InterPro" id="IPR012907">
    <property type="entry name" value="Peptidase_S11_C"/>
</dbReference>
<evidence type="ECO:0000256" key="10">
    <source>
        <dbReference type="ARBA" id="ARBA00022984"/>
    </source>
</evidence>
<dbReference type="InterPro" id="IPR015956">
    <property type="entry name" value="Peniciliin-bd_prot_C_sf"/>
</dbReference>
<dbReference type="GO" id="GO:0009002">
    <property type="term" value="F:serine-type D-Ala-D-Ala carboxypeptidase activity"/>
    <property type="evidence" value="ECO:0007669"/>
    <property type="project" value="UniProtKB-EC"/>
</dbReference>
<dbReference type="UniPathway" id="UPA00219"/>
<dbReference type="Pfam" id="PF07943">
    <property type="entry name" value="PBP5_C"/>
    <property type="match status" value="1"/>
</dbReference>
<feature type="binding site" evidence="14">
    <location>
        <position position="216"/>
    </location>
    <ligand>
        <name>substrate</name>
    </ligand>
</feature>
<evidence type="ECO:0000256" key="13">
    <source>
        <dbReference type="PIRSR" id="PIRSR618044-1"/>
    </source>
</evidence>
<dbReference type="PANTHER" id="PTHR21581:SF33">
    <property type="entry name" value="D-ALANYL-D-ALANINE CARBOXYPEPTIDASE DACB"/>
    <property type="match status" value="1"/>
</dbReference>
<dbReference type="PANTHER" id="PTHR21581">
    <property type="entry name" value="D-ALANYL-D-ALANINE CARBOXYPEPTIDASE"/>
    <property type="match status" value="1"/>
</dbReference>